<sequence length="171" mass="20083">MQYRFSERRLCFFICIFFCCLRFPSFFFFRTSPSSHFRICHICFVFLFFVRYHGELHSTASWGTHCGETCRRTCGGAMKWRLPCYFLIIGTAVANFFDLPTAMQVVAIYMLPLTLCCVIYMQFSLLLLILLKLLLLLLLLLLFWITCSPMYQRVCFVCVCALVEVVCGKWI</sequence>
<evidence type="ECO:0000256" key="1">
    <source>
        <dbReference type="SAM" id="Phobius"/>
    </source>
</evidence>
<protein>
    <submittedName>
        <fullName evidence="2">WGS project CAEQ00000000 data, annotated contig 1381</fullName>
    </submittedName>
</protein>
<gene>
    <name evidence="2" type="ORF">TCIL3000_0_34230</name>
</gene>
<feature type="transmembrane region" description="Helical" evidence="1">
    <location>
        <begin position="80"/>
        <end position="97"/>
    </location>
</feature>
<feature type="transmembrane region" description="Helical" evidence="1">
    <location>
        <begin position="125"/>
        <end position="145"/>
    </location>
</feature>
<accession>F9W5V0</accession>
<evidence type="ECO:0000313" key="2">
    <source>
        <dbReference type="EMBL" id="CCD12553.1"/>
    </source>
</evidence>
<keyword evidence="1" id="KW-1133">Transmembrane helix</keyword>
<name>F9W5V0_TRYCI</name>
<organism evidence="2 3">
    <name type="scientific">Trypanosoma congolense (strain IL3000)</name>
    <dbReference type="NCBI Taxonomy" id="1068625"/>
    <lineage>
        <taxon>Eukaryota</taxon>
        <taxon>Discoba</taxon>
        <taxon>Euglenozoa</taxon>
        <taxon>Kinetoplastea</taxon>
        <taxon>Metakinetoplastina</taxon>
        <taxon>Trypanosomatida</taxon>
        <taxon>Trypanosomatidae</taxon>
        <taxon>Trypanosoma</taxon>
        <taxon>Nannomonas</taxon>
    </lineage>
</organism>
<reference evidence="3" key="1">
    <citation type="submission" date="2011-07" db="EMBL/GenBank/DDBJ databases">
        <title>Divergent evolution of antigenic variation in African trypanosomes.</title>
        <authorList>
            <person name="Jackson A.P."/>
            <person name="Berry A."/>
            <person name="Allison H.C."/>
            <person name="Burton P."/>
            <person name="Anderson J."/>
            <person name="Aslett M."/>
            <person name="Brown R."/>
            <person name="Corton N."/>
            <person name="Harris D."/>
            <person name="Hauser H."/>
            <person name="Gamble J."/>
            <person name="Gilderthorp R."/>
            <person name="McQuillan J."/>
            <person name="Quail M.A."/>
            <person name="Sanders M."/>
            <person name="Van Tonder A."/>
            <person name="Ginger M.L."/>
            <person name="Donelson J.E."/>
            <person name="Field M.C."/>
            <person name="Barry J.D."/>
            <person name="Berriman M."/>
            <person name="Hertz-Fowler C."/>
        </authorList>
    </citation>
    <scope>NUCLEOTIDE SEQUENCE [LARGE SCALE GENOMIC DNA]</scope>
    <source>
        <strain evidence="3">IL3000</strain>
    </source>
</reference>
<dbReference type="AlphaFoldDB" id="F9W5V0"/>
<keyword evidence="1" id="KW-0472">Membrane</keyword>
<dbReference type="EMBL" id="CAEQ01000775">
    <property type="protein sequence ID" value="CCD12553.1"/>
    <property type="molecule type" value="Genomic_DNA"/>
</dbReference>
<dbReference type="VEuPathDB" id="TriTrypDB:TcIL3000_0_34230"/>
<comment type="caution">
    <text evidence="2">The sequence shown here is derived from an EMBL/GenBank/DDBJ whole genome shotgun (WGS) entry which is preliminary data.</text>
</comment>
<proteinExistence type="predicted"/>
<evidence type="ECO:0000313" key="3">
    <source>
        <dbReference type="Proteomes" id="UP000000702"/>
    </source>
</evidence>
<feature type="transmembrane region" description="Helical" evidence="1">
    <location>
        <begin position="12"/>
        <end position="29"/>
    </location>
</feature>
<reference evidence="2 3" key="2">
    <citation type="journal article" date="2012" name="Proc. Natl. Acad. Sci. U.S.A.">
        <title>Antigenic diversity is generated by distinct evolutionary mechanisms in African trypanosome species.</title>
        <authorList>
            <person name="Jackson A.P."/>
            <person name="Berry A."/>
            <person name="Aslett M."/>
            <person name="Allison H.C."/>
            <person name="Burton P."/>
            <person name="Vavrova-Anderson J."/>
            <person name="Brown R."/>
            <person name="Browne H."/>
            <person name="Corton N."/>
            <person name="Hauser H."/>
            <person name="Gamble J."/>
            <person name="Gilderthorp R."/>
            <person name="Marcello L."/>
            <person name="McQuillan J."/>
            <person name="Otto T.D."/>
            <person name="Quail M.A."/>
            <person name="Sanders M.J."/>
            <person name="van Tonder A."/>
            <person name="Ginger M.L."/>
            <person name="Field M.C."/>
            <person name="Barry J.D."/>
            <person name="Hertz-Fowler C."/>
            <person name="Berriman M."/>
        </authorList>
    </citation>
    <scope>NUCLEOTIDE SEQUENCE [LARGE SCALE GENOMIC DNA]</scope>
    <source>
        <strain evidence="2 3">IL3000</strain>
    </source>
</reference>
<dbReference type="Proteomes" id="UP000000702">
    <property type="component" value="Unassembled WGS sequence"/>
</dbReference>
<keyword evidence="3" id="KW-1185">Reference proteome</keyword>
<keyword evidence="1" id="KW-0812">Transmembrane</keyword>